<evidence type="ECO:0000313" key="1">
    <source>
        <dbReference type="EMBL" id="MBT0609206.1"/>
    </source>
</evidence>
<reference evidence="1 2" key="1">
    <citation type="submission" date="2021-05" db="EMBL/GenBank/DDBJ databases">
        <title>Aequorivita echinoideorum JCM 30378 genome.</title>
        <authorList>
            <person name="Zhang H."/>
            <person name="Li C."/>
        </authorList>
    </citation>
    <scope>NUCLEOTIDE SEQUENCE [LARGE SCALE GENOMIC DNA]</scope>
    <source>
        <strain evidence="1 2">JCM30378</strain>
    </source>
</reference>
<evidence type="ECO:0000313" key="2">
    <source>
        <dbReference type="Proteomes" id="UP001297092"/>
    </source>
</evidence>
<keyword evidence="2" id="KW-1185">Reference proteome</keyword>
<protein>
    <submittedName>
        <fullName evidence="1">Uncharacterized protein</fullName>
    </submittedName>
</protein>
<dbReference type="Proteomes" id="UP001297092">
    <property type="component" value="Unassembled WGS sequence"/>
</dbReference>
<accession>A0ABS5S7L0</accession>
<comment type="caution">
    <text evidence="1">The sequence shown here is derived from an EMBL/GenBank/DDBJ whole genome shotgun (WGS) entry which is preliminary data.</text>
</comment>
<gene>
    <name evidence="1" type="ORF">KIV10_13545</name>
</gene>
<dbReference type="EMBL" id="JAHCTB010000008">
    <property type="protein sequence ID" value="MBT0609206.1"/>
    <property type="molecule type" value="Genomic_DNA"/>
</dbReference>
<proteinExistence type="predicted"/>
<name>A0ABS5S7L0_9FLAO</name>
<sequence length="73" mass="8653">MDEIKLLWNKFWSIFNIMKDKFKWIKQAYKSKVRITSQGDIYIKSKDVFTDKNESIKFVNSIAKATGFKVKNA</sequence>
<organism evidence="1 2">
    <name type="scientific">Aequorivita echinoideorum</name>
    <dbReference type="NCBI Taxonomy" id="1549647"/>
    <lineage>
        <taxon>Bacteria</taxon>
        <taxon>Pseudomonadati</taxon>
        <taxon>Bacteroidota</taxon>
        <taxon>Flavobacteriia</taxon>
        <taxon>Flavobacteriales</taxon>
        <taxon>Flavobacteriaceae</taxon>
        <taxon>Aequorivita</taxon>
    </lineage>
</organism>